<feature type="chain" id="PRO_5035438027" evidence="2">
    <location>
        <begin position="18"/>
        <end position="727"/>
    </location>
</feature>
<feature type="compositionally biased region" description="Polar residues" evidence="1">
    <location>
        <begin position="670"/>
        <end position="685"/>
    </location>
</feature>
<evidence type="ECO:0000256" key="1">
    <source>
        <dbReference type="SAM" id="MobiDB-lite"/>
    </source>
</evidence>
<keyword evidence="2" id="KW-0732">Signal</keyword>
<dbReference type="EMBL" id="JAESVG020000001">
    <property type="protein sequence ID" value="KAG8631476.1"/>
    <property type="molecule type" value="Genomic_DNA"/>
</dbReference>
<dbReference type="AlphaFoldDB" id="A0A8K0LBN5"/>
<feature type="region of interest" description="Disordered" evidence="1">
    <location>
        <begin position="443"/>
        <end position="512"/>
    </location>
</feature>
<feature type="region of interest" description="Disordered" evidence="1">
    <location>
        <begin position="662"/>
        <end position="707"/>
    </location>
</feature>
<proteinExistence type="predicted"/>
<feature type="compositionally biased region" description="Polar residues" evidence="1">
    <location>
        <begin position="443"/>
        <end position="456"/>
    </location>
</feature>
<dbReference type="Proteomes" id="UP000809789">
    <property type="component" value="Unassembled WGS sequence"/>
</dbReference>
<feature type="signal peptide" evidence="2">
    <location>
        <begin position="1"/>
        <end position="17"/>
    </location>
</feature>
<evidence type="ECO:0000313" key="3">
    <source>
        <dbReference type="EMBL" id="KAG8631476.1"/>
    </source>
</evidence>
<evidence type="ECO:0000313" key="4">
    <source>
        <dbReference type="Proteomes" id="UP000809789"/>
    </source>
</evidence>
<feature type="compositionally biased region" description="Polar residues" evidence="1">
    <location>
        <begin position="481"/>
        <end position="506"/>
    </location>
</feature>
<protein>
    <submittedName>
        <fullName evidence="3">Uncharacterized protein</fullName>
    </submittedName>
</protein>
<dbReference type="OrthoDB" id="3944128at2759"/>
<comment type="caution">
    <text evidence="3">The sequence shown here is derived from an EMBL/GenBank/DDBJ whole genome shotgun (WGS) entry which is preliminary data.</text>
</comment>
<organism evidence="3 4">
    <name type="scientific">Elsinoe batatas</name>
    <dbReference type="NCBI Taxonomy" id="2601811"/>
    <lineage>
        <taxon>Eukaryota</taxon>
        <taxon>Fungi</taxon>
        <taxon>Dikarya</taxon>
        <taxon>Ascomycota</taxon>
        <taxon>Pezizomycotina</taxon>
        <taxon>Dothideomycetes</taxon>
        <taxon>Dothideomycetidae</taxon>
        <taxon>Myriangiales</taxon>
        <taxon>Elsinoaceae</taxon>
        <taxon>Elsinoe</taxon>
    </lineage>
</organism>
<keyword evidence="4" id="KW-1185">Reference proteome</keyword>
<gene>
    <name evidence="3" type="ORF">KVT40_000616</name>
</gene>
<sequence>MLQPWRTCLALASVVGGSILPDLMGNLSRTYDPPPPGTWMLRFPKTGSGNDYASSCQSLQHSYTLASSSWNKAHDWVTKQTNYFGGQSWSVVTDYLGATTLCDGHPRVPKSPATPIRTRTTTFNAGKGPTSTSIERQTYGWNFPEPEPTCRIKPKDCDPLWAAYSTSLASYLVMNATRTVKPGSEITPAPLTPPCMNQTEASSWYEVNKSLYGCGDCTIFGDDVRLLFFPVPTTVSRDMCASTPTAQMTYFSINDDALDVYAGKSYGQRPAPPGAVLATVDHHTLTSGTAYISIGKVYAQDRCTRHVGTTVKDVIIAMHSESILSLRYSQYHFQYFGSSSTQTGYPISYADFNHPIPWSAWNGMAWCQYPNWGGRCDIIYEEQYRPQLAIPGAIRQLNPRWSSCQNWYGGLYDPPVTLQTEQTFAVPTFSASVTSAHVLATTTAEPASTVQSQPASTGDAEISESPVVERPSGTRLAGPGATSSPVAAGPSGTQLAGSGVTESPVVQQPGGQGPSIVTDQAGLDMPGPVLTYPTVTVNGRVYSVTPIDNGVVMGTHTLVAGGPAVDLGGGSTATFGPQGLVVGGVGAAPVPNGSPVTIGGQTYSVAFATHSNVANIGTVPISLNGPAVTLSDGMIATLGPFGLYLGGQTTFSAVLSAAHTQDPKDESGAVSGSRTGVKSLITGTPHSDAAGGGSGAQATSTSGAAGRESSGAILPLALLVVLFGLVT</sequence>
<reference evidence="3" key="1">
    <citation type="submission" date="2021-07" db="EMBL/GenBank/DDBJ databases">
        <title>Elsinoe batatas strain:CRI-CJ2 Genome sequencing and assembly.</title>
        <authorList>
            <person name="Huang L."/>
        </authorList>
    </citation>
    <scope>NUCLEOTIDE SEQUENCE</scope>
    <source>
        <strain evidence="3">CRI-CJ2</strain>
    </source>
</reference>
<feature type="compositionally biased region" description="Low complexity" evidence="1">
    <location>
        <begin position="696"/>
        <end position="706"/>
    </location>
</feature>
<evidence type="ECO:0000256" key="2">
    <source>
        <dbReference type="SAM" id="SignalP"/>
    </source>
</evidence>
<name>A0A8K0LBN5_9PEZI</name>
<accession>A0A8K0LBN5</accession>